<dbReference type="Pfam" id="PF01882">
    <property type="entry name" value="DUF58"/>
    <property type="match status" value="1"/>
</dbReference>
<organism evidence="3 4">
    <name type="scientific">Lederbergia citrisecunda</name>
    <dbReference type="NCBI Taxonomy" id="2833583"/>
    <lineage>
        <taxon>Bacteria</taxon>
        <taxon>Bacillati</taxon>
        <taxon>Bacillota</taxon>
        <taxon>Bacilli</taxon>
        <taxon>Bacillales</taxon>
        <taxon>Bacillaceae</taxon>
        <taxon>Lederbergia</taxon>
    </lineage>
</organism>
<sequence>MKSLFRRSRFIAKIKPSFGAIFLLLLLVLTYSFAMFQGGFVSWFLFFSFLPFAIYSIALLIYPLTDFQIERVFFPTQLSAGDQVTVKVSLNRKIPFPLLFLVVADWVPNEIYNQDSKKILFPGFKRNLEFYYKIDKIPRGEHVFEAIRFKTGDALGLVEKEKWFDCREVLLVYPQYEEIEYRSLESDYEQGGTASVMQFQKDTSLVAGIRQYQPGDRFSWIDWKALARTNNMMSKEFEIRQTNDLLIILDRTETKNFEEAVKFAASITKSVLKYGGQIGLFSAGKDKAFFPIRGGDQQQQQIFLHLAKVKANSSVPLANIIETETILFKQPAVMIVITSVLSKELLDQAGAYMRRRGTFIVYYIKKKNDPMSQDELICKASAFQKGIIMISLYDDEFRTAFSEVKRA</sequence>
<keyword evidence="1" id="KW-0472">Membrane</keyword>
<evidence type="ECO:0000259" key="2">
    <source>
        <dbReference type="Pfam" id="PF01882"/>
    </source>
</evidence>
<reference evidence="3 4" key="1">
    <citation type="submission" date="2021-05" db="EMBL/GenBank/DDBJ databases">
        <title>Novel Bacillus species.</title>
        <authorList>
            <person name="Liu G."/>
        </authorList>
    </citation>
    <scope>NUCLEOTIDE SEQUENCE [LARGE SCALE GENOMIC DNA]</scope>
    <source>
        <strain evidence="3 4">FJAT-49732</strain>
    </source>
</reference>
<accession>A0A942YME2</accession>
<keyword evidence="4" id="KW-1185">Reference proteome</keyword>
<dbReference type="InterPro" id="IPR002881">
    <property type="entry name" value="DUF58"/>
</dbReference>
<keyword evidence="1" id="KW-1133">Transmembrane helix</keyword>
<dbReference type="RefSeq" id="WP_213113234.1">
    <property type="nucleotide sequence ID" value="NZ_JAGYPJ010000002.1"/>
</dbReference>
<evidence type="ECO:0000256" key="1">
    <source>
        <dbReference type="SAM" id="Phobius"/>
    </source>
</evidence>
<dbReference type="AlphaFoldDB" id="A0A942YME2"/>
<evidence type="ECO:0000313" key="4">
    <source>
        <dbReference type="Proteomes" id="UP000682713"/>
    </source>
</evidence>
<dbReference type="PANTHER" id="PTHR34351">
    <property type="entry name" value="SLR1927 PROTEIN-RELATED"/>
    <property type="match status" value="1"/>
</dbReference>
<evidence type="ECO:0000313" key="3">
    <source>
        <dbReference type="EMBL" id="MBS4202458.1"/>
    </source>
</evidence>
<comment type="caution">
    <text evidence="3">The sequence shown here is derived from an EMBL/GenBank/DDBJ whole genome shotgun (WGS) entry which is preliminary data.</text>
</comment>
<dbReference type="Proteomes" id="UP000682713">
    <property type="component" value="Unassembled WGS sequence"/>
</dbReference>
<gene>
    <name evidence="3" type="ORF">KHA93_22910</name>
</gene>
<feature type="transmembrane region" description="Helical" evidence="1">
    <location>
        <begin position="44"/>
        <end position="64"/>
    </location>
</feature>
<dbReference type="EMBL" id="JAGYPJ010000002">
    <property type="protein sequence ID" value="MBS4202458.1"/>
    <property type="molecule type" value="Genomic_DNA"/>
</dbReference>
<proteinExistence type="predicted"/>
<dbReference type="PANTHER" id="PTHR34351:SF2">
    <property type="entry name" value="DUF58 DOMAIN-CONTAINING PROTEIN"/>
    <property type="match status" value="1"/>
</dbReference>
<feature type="domain" description="DUF58" evidence="2">
    <location>
        <begin position="209"/>
        <end position="405"/>
    </location>
</feature>
<protein>
    <submittedName>
        <fullName evidence="3">DUF58 domain-containing protein</fullName>
    </submittedName>
</protein>
<keyword evidence="1" id="KW-0812">Transmembrane</keyword>
<name>A0A942YME2_9BACI</name>